<name>A0A8H3CY05_9AGAM</name>
<evidence type="ECO:0000313" key="1">
    <source>
        <dbReference type="EMBL" id="CAE6495906.1"/>
    </source>
</evidence>
<dbReference type="Proteomes" id="UP000663853">
    <property type="component" value="Unassembled WGS sequence"/>
</dbReference>
<protein>
    <submittedName>
        <fullName evidence="1">Uncharacterized protein</fullName>
    </submittedName>
</protein>
<evidence type="ECO:0000313" key="2">
    <source>
        <dbReference type="Proteomes" id="UP000663853"/>
    </source>
</evidence>
<sequence length="142" mass="16110">MPTYAGYLMTPQDQLAWLRREHPEVKADEHNIPIMGRMHARLRGLGLDGVFTLFPVMVPQKPGTILEHDSLENMGYIFARRIRHTGGAASLPPREIPGSVHDLKAGKVLKKYIRDVSGWVVIHQPRHDPVSSRFIPWDNSSK</sequence>
<proteinExistence type="predicted"/>
<accession>A0A8H3CY05</accession>
<dbReference type="EMBL" id="CAJMXA010003443">
    <property type="protein sequence ID" value="CAE6495906.1"/>
    <property type="molecule type" value="Genomic_DNA"/>
</dbReference>
<comment type="caution">
    <text evidence="1">The sequence shown here is derived from an EMBL/GenBank/DDBJ whole genome shotgun (WGS) entry which is preliminary data.</text>
</comment>
<reference evidence="1" key="1">
    <citation type="submission" date="2021-01" db="EMBL/GenBank/DDBJ databases">
        <authorList>
            <person name="Kaushik A."/>
        </authorList>
    </citation>
    <scope>NUCLEOTIDE SEQUENCE</scope>
    <source>
        <strain evidence="1">AG6-10EEA</strain>
    </source>
</reference>
<dbReference type="AlphaFoldDB" id="A0A8H3CY05"/>
<gene>
    <name evidence="1" type="ORF">RDB_LOCUS106280</name>
</gene>
<organism evidence="1 2">
    <name type="scientific">Rhizoctonia solani</name>
    <dbReference type="NCBI Taxonomy" id="456999"/>
    <lineage>
        <taxon>Eukaryota</taxon>
        <taxon>Fungi</taxon>
        <taxon>Dikarya</taxon>
        <taxon>Basidiomycota</taxon>
        <taxon>Agaricomycotina</taxon>
        <taxon>Agaricomycetes</taxon>
        <taxon>Cantharellales</taxon>
        <taxon>Ceratobasidiaceae</taxon>
        <taxon>Rhizoctonia</taxon>
    </lineage>
</organism>